<reference evidence="1 2" key="1">
    <citation type="journal article" date="2019" name="Int. J. Syst. Evol. Microbiol.">
        <title>The Global Catalogue of Microorganisms (GCM) 10K type strain sequencing project: providing services to taxonomists for standard genome sequencing and annotation.</title>
        <authorList>
            <consortium name="The Broad Institute Genomics Platform"/>
            <consortium name="The Broad Institute Genome Sequencing Center for Infectious Disease"/>
            <person name="Wu L."/>
            <person name="Ma J."/>
        </authorList>
    </citation>
    <scope>NUCLEOTIDE SEQUENCE [LARGE SCALE GENOMIC DNA]</scope>
    <source>
        <strain evidence="1 2">DT55</strain>
    </source>
</reference>
<evidence type="ECO:0000313" key="2">
    <source>
        <dbReference type="Proteomes" id="UP001596388"/>
    </source>
</evidence>
<dbReference type="AlphaFoldDB" id="A0ABD5WW66"/>
<accession>A0ABD5WW66</accession>
<evidence type="ECO:0000313" key="1">
    <source>
        <dbReference type="EMBL" id="MFC7097835.1"/>
    </source>
</evidence>
<dbReference type="Proteomes" id="UP001596388">
    <property type="component" value="Unassembled WGS sequence"/>
</dbReference>
<dbReference type="EMBL" id="JBHTAG010000003">
    <property type="protein sequence ID" value="MFC7097835.1"/>
    <property type="molecule type" value="Genomic_DNA"/>
</dbReference>
<organism evidence="1 2">
    <name type="scientific">Halobaculum marinum</name>
    <dbReference type="NCBI Taxonomy" id="3031996"/>
    <lineage>
        <taxon>Archaea</taxon>
        <taxon>Methanobacteriati</taxon>
        <taxon>Methanobacteriota</taxon>
        <taxon>Stenosarchaea group</taxon>
        <taxon>Halobacteria</taxon>
        <taxon>Halobacteriales</taxon>
        <taxon>Haloferacaceae</taxon>
        <taxon>Halobaculum</taxon>
    </lineage>
</organism>
<protein>
    <submittedName>
        <fullName evidence="1">Uncharacterized protein</fullName>
    </submittedName>
</protein>
<dbReference type="RefSeq" id="WP_276237671.1">
    <property type="nucleotide sequence ID" value="NZ_CP119989.1"/>
</dbReference>
<comment type="caution">
    <text evidence="1">The sequence shown here is derived from an EMBL/GenBank/DDBJ whole genome shotgun (WGS) entry which is preliminary data.</text>
</comment>
<proteinExistence type="predicted"/>
<name>A0ABD5WW66_9EURY</name>
<gene>
    <name evidence="1" type="ORF">ACFQKD_11015</name>
</gene>
<dbReference type="GeneID" id="79271251"/>
<dbReference type="PROSITE" id="PS51257">
    <property type="entry name" value="PROKAR_LIPOPROTEIN"/>
    <property type="match status" value="1"/>
</dbReference>
<keyword evidence="2" id="KW-1185">Reference proteome</keyword>
<sequence>MRRRTFLESAVAAGATALAGCSSRLGRNGTVLGRIEVINNSFVSNRIRLIVTRDEETVLDRLIDLPALTAEDGVPVTVVPPTWPAVRGEYTVRALHYGEDGDRESQTWAHTFTRADYEDYYPDDREDPGCLAAVVKIGSLAETADAPIGIGPTYVDAPCDPTPADGSR</sequence>